<comment type="subcellular location">
    <subcellularLocation>
        <location evidence="10">Cell membrane</location>
        <topology evidence="10">Peripheral membrane protein</topology>
    </subcellularLocation>
    <subcellularLocation>
        <location evidence="2">Membrane</location>
        <topology evidence="2">Peripheral membrane protein</topology>
    </subcellularLocation>
</comment>
<dbReference type="GO" id="GO:0045259">
    <property type="term" value="C:proton-transporting ATP synthase complex"/>
    <property type="evidence" value="ECO:0007669"/>
    <property type="project" value="UniProtKB-KW"/>
</dbReference>
<dbReference type="SUPFAM" id="SSF52943">
    <property type="entry name" value="ATP synthase (F1-ATPase), gamma subunit"/>
    <property type="match status" value="1"/>
</dbReference>
<keyword evidence="9 10" id="KW-0066">ATP synthesis</keyword>
<evidence type="ECO:0000313" key="12">
    <source>
        <dbReference type="Proteomes" id="UP000178510"/>
    </source>
</evidence>
<keyword evidence="8 10" id="KW-0139">CF(1)</keyword>
<dbReference type="Pfam" id="PF00231">
    <property type="entry name" value="ATP-synt"/>
    <property type="match status" value="1"/>
</dbReference>
<dbReference type="Proteomes" id="UP000178510">
    <property type="component" value="Unassembled WGS sequence"/>
</dbReference>
<evidence type="ECO:0000256" key="3">
    <source>
        <dbReference type="ARBA" id="ARBA00007681"/>
    </source>
</evidence>
<protein>
    <recommendedName>
        <fullName evidence="10">ATP synthase gamma chain</fullName>
    </recommendedName>
    <alternativeName>
        <fullName evidence="10">ATP synthase F1 sector gamma subunit</fullName>
    </alternativeName>
    <alternativeName>
        <fullName evidence="10">F-ATPase gamma subunit</fullName>
    </alternativeName>
</protein>
<sequence>MPSVKAIKQRIKSVKNTSQITKAMEVVSATKMRKAQQFALSARPYAVASLEIAENLLSHTPINLMPPLFGEREIKKSCVLVVTSDKGLAGAFNANVLKKAEVQINQYKVLRRPYILITVGKKAKDYFEKRGISPTKSFWGYGDYSTMTETREIADTLIAGFQDGSWDEVQTVYMNFRTTLLQEAVAKKILPATQESIREAVTSILPEKGRFAPTPTTYNLQPTTFSYDYKFEPSPAEILESLVSQLIRMHIHHIILESNASEHSARMVAMKSASDNAKDLITDLTLTYNNARQANITRELTEITAGKEALES</sequence>
<accession>A0A1G2KW01</accession>
<evidence type="ECO:0000256" key="5">
    <source>
        <dbReference type="ARBA" id="ARBA00022781"/>
    </source>
</evidence>
<dbReference type="HAMAP" id="MF_00815">
    <property type="entry name" value="ATP_synth_gamma_bact"/>
    <property type="match status" value="1"/>
</dbReference>
<dbReference type="GO" id="GO:0046933">
    <property type="term" value="F:proton-transporting ATP synthase activity, rotational mechanism"/>
    <property type="evidence" value="ECO:0007669"/>
    <property type="project" value="UniProtKB-UniRule"/>
</dbReference>
<dbReference type="NCBIfam" id="TIGR01146">
    <property type="entry name" value="ATPsyn_F1gamma"/>
    <property type="match status" value="1"/>
</dbReference>
<dbReference type="AlphaFoldDB" id="A0A1G2KW01"/>
<dbReference type="PRINTS" id="PR00126">
    <property type="entry name" value="ATPASEGAMMA"/>
</dbReference>
<dbReference type="EMBL" id="MHQM01000023">
    <property type="protein sequence ID" value="OHA03583.1"/>
    <property type="molecule type" value="Genomic_DNA"/>
</dbReference>
<evidence type="ECO:0000256" key="7">
    <source>
        <dbReference type="ARBA" id="ARBA00023136"/>
    </source>
</evidence>
<dbReference type="GO" id="GO:0005886">
    <property type="term" value="C:plasma membrane"/>
    <property type="evidence" value="ECO:0007669"/>
    <property type="project" value="UniProtKB-SubCell"/>
</dbReference>
<evidence type="ECO:0000256" key="4">
    <source>
        <dbReference type="ARBA" id="ARBA00022448"/>
    </source>
</evidence>
<gene>
    <name evidence="10" type="primary">atpG</name>
    <name evidence="11" type="ORF">A3J58_00380</name>
</gene>
<keyword evidence="5 10" id="KW-0375">Hydrogen ion transport</keyword>
<evidence type="ECO:0000256" key="8">
    <source>
        <dbReference type="ARBA" id="ARBA00023196"/>
    </source>
</evidence>
<comment type="similarity">
    <text evidence="3 10">Belongs to the ATPase gamma chain family.</text>
</comment>
<dbReference type="STRING" id="1802274.A3J58_00380"/>
<proteinExistence type="inferred from homology"/>
<reference evidence="11 12" key="1">
    <citation type="journal article" date="2016" name="Nat. Commun.">
        <title>Thousands of microbial genomes shed light on interconnected biogeochemical processes in an aquifer system.</title>
        <authorList>
            <person name="Anantharaman K."/>
            <person name="Brown C.T."/>
            <person name="Hug L.A."/>
            <person name="Sharon I."/>
            <person name="Castelle C.J."/>
            <person name="Probst A.J."/>
            <person name="Thomas B.C."/>
            <person name="Singh A."/>
            <person name="Wilkins M.J."/>
            <person name="Karaoz U."/>
            <person name="Brodie E.L."/>
            <person name="Williams K.H."/>
            <person name="Hubbard S.S."/>
            <person name="Banfield J.F."/>
        </authorList>
    </citation>
    <scope>NUCLEOTIDE SEQUENCE [LARGE SCALE GENOMIC DNA]</scope>
</reference>
<comment type="function">
    <text evidence="1 10">Produces ATP from ADP in the presence of a proton gradient across the membrane. The gamma chain is believed to be important in regulating ATPase activity and the flow of protons through the CF(0) complex.</text>
</comment>
<evidence type="ECO:0000313" key="11">
    <source>
        <dbReference type="EMBL" id="OHA03583.1"/>
    </source>
</evidence>
<evidence type="ECO:0000256" key="9">
    <source>
        <dbReference type="ARBA" id="ARBA00023310"/>
    </source>
</evidence>
<dbReference type="GO" id="GO:0042777">
    <property type="term" value="P:proton motive force-driven plasma membrane ATP synthesis"/>
    <property type="evidence" value="ECO:0007669"/>
    <property type="project" value="UniProtKB-UniRule"/>
</dbReference>
<dbReference type="InterPro" id="IPR035968">
    <property type="entry name" value="ATP_synth_F1_ATPase_gsu"/>
</dbReference>
<dbReference type="PANTHER" id="PTHR11693">
    <property type="entry name" value="ATP SYNTHASE GAMMA CHAIN"/>
    <property type="match status" value="1"/>
</dbReference>
<keyword evidence="10" id="KW-1003">Cell membrane</keyword>
<dbReference type="Gene3D" id="3.40.1380.10">
    <property type="match status" value="1"/>
</dbReference>
<evidence type="ECO:0000256" key="10">
    <source>
        <dbReference type="HAMAP-Rule" id="MF_00815"/>
    </source>
</evidence>
<evidence type="ECO:0000256" key="6">
    <source>
        <dbReference type="ARBA" id="ARBA00023065"/>
    </source>
</evidence>
<comment type="subunit">
    <text evidence="10">F-type ATPases have 2 components, CF(1) - the catalytic core - and CF(0) - the membrane proton channel. CF(1) has five subunits: alpha(3), beta(3), gamma(1), delta(1), epsilon(1). CF(0) has three main subunits: a, b and c.</text>
</comment>
<dbReference type="PANTHER" id="PTHR11693:SF22">
    <property type="entry name" value="ATP SYNTHASE SUBUNIT GAMMA, MITOCHONDRIAL"/>
    <property type="match status" value="1"/>
</dbReference>
<evidence type="ECO:0000256" key="2">
    <source>
        <dbReference type="ARBA" id="ARBA00004170"/>
    </source>
</evidence>
<comment type="caution">
    <text evidence="11">The sequence shown here is derived from an EMBL/GenBank/DDBJ whole genome shotgun (WGS) entry which is preliminary data.</text>
</comment>
<organism evidence="11 12">
    <name type="scientific">Candidatus Sungbacteria bacterium RIFCSPHIGHO2_02_FULL_52_23</name>
    <dbReference type="NCBI Taxonomy" id="1802274"/>
    <lineage>
        <taxon>Bacteria</taxon>
        <taxon>Candidatus Sungiibacteriota</taxon>
    </lineage>
</organism>
<dbReference type="Gene3D" id="1.10.287.80">
    <property type="entry name" value="ATP synthase, gamma subunit, helix hairpin domain"/>
    <property type="match status" value="2"/>
</dbReference>
<keyword evidence="4 10" id="KW-0813">Transport</keyword>
<dbReference type="CDD" id="cd12151">
    <property type="entry name" value="F1-ATPase_gamma"/>
    <property type="match status" value="1"/>
</dbReference>
<dbReference type="InterPro" id="IPR000131">
    <property type="entry name" value="ATP_synth_F1_gsu"/>
</dbReference>
<name>A0A1G2KW01_9BACT</name>
<dbReference type="GO" id="GO:0005524">
    <property type="term" value="F:ATP binding"/>
    <property type="evidence" value="ECO:0007669"/>
    <property type="project" value="UniProtKB-UniRule"/>
</dbReference>
<keyword evidence="7 10" id="KW-0472">Membrane</keyword>
<keyword evidence="6 10" id="KW-0406">Ion transport</keyword>
<evidence type="ECO:0000256" key="1">
    <source>
        <dbReference type="ARBA" id="ARBA00003456"/>
    </source>
</evidence>